<dbReference type="Gene3D" id="2.40.420.20">
    <property type="match status" value="1"/>
</dbReference>
<evidence type="ECO:0000313" key="1">
    <source>
        <dbReference type="EMBL" id="TXL67974.1"/>
    </source>
</evidence>
<accession>A0A5C8P3T7</accession>
<protein>
    <submittedName>
        <fullName evidence="1">Uncharacterized protein</fullName>
    </submittedName>
</protein>
<dbReference type="RefSeq" id="WP_147665711.1">
    <property type="nucleotide sequence ID" value="NZ_VDUW01000001.1"/>
</dbReference>
<dbReference type="EMBL" id="VDUW01000001">
    <property type="protein sequence ID" value="TXL67974.1"/>
    <property type="molecule type" value="Genomic_DNA"/>
</dbReference>
<dbReference type="Proteomes" id="UP000321574">
    <property type="component" value="Unassembled WGS sequence"/>
</dbReference>
<name>A0A5C8P3T7_9BACI</name>
<comment type="caution">
    <text evidence="1">The sequence shown here is derived from an EMBL/GenBank/DDBJ whole genome shotgun (WGS) entry which is preliminary data.</text>
</comment>
<gene>
    <name evidence="1" type="ORF">FHP05_02835</name>
</gene>
<dbReference type="OrthoDB" id="85226at2"/>
<proteinExistence type="predicted"/>
<keyword evidence="2" id="KW-1185">Reference proteome</keyword>
<organism evidence="1 2">
    <name type="scientific">Cerasibacillus terrae</name>
    <dbReference type="NCBI Taxonomy" id="2498845"/>
    <lineage>
        <taxon>Bacteria</taxon>
        <taxon>Bacillati</taxon>
        <taxon>Bacillota</taxon>
        <taxon>Bacilli</taxon>
        <taxon>Bacillales</taxon>
        <taxon>Bacillaceae</taxon>
        <taxon>Cerasibacillus</taxon>
    </lineage>
</organism>
<dbReference type="AlphaFoldDB" id="A0A5C8P3T7"/>
<evidence type="ECO:0000313" key="2">
    <source>
        <dbReference type="Proteomes" id="UP000321574"/>
    </source>
</evidence>
<reference evidence="1 2" key="1">
    <citation type="submission" date="2019-06" db="EMBL/GenBank/DDBJ databases">
        <title>Cerasibacillus sp. nov., isolated from maize field.</title>
        <authorList>
            <person name="Lin S.-Y."/>
            <person name="Tsai C.-F."/>
            <person name="Young C.-C."/>
        </authorList>
    </citation>
    <scope>NUCLEOTIDE SEQUENCE [LARGE SCALE GENOMIC DNA]</scope>
    <source>
        <strain evidence="1 2">CC-CFT480</strain>
    </source>
</reference>
<sequence>MYMEEDTNVTMYPFTVSITDDTKDRRQGFHVSLEVNLGGDKKIAVPHMAIMNDLMMDIEDEDSDMVDDMFGMDDEFMQEGTSFVYVLIDGALEKRDIETGNMNDEFVEKIDGVKLDEVVINTPTPEMYDPMMNLS</sequence>